<feature type="domain" description="SBNO alpha/beta" evidence="1">
    <location>
        <begin position="42"/>
        <end position="113"/>
    </location>
</feature>
<accession>E9HGI2</accession>
<dbReference type="PhylomeDB" id="E9HGI2"/>
<dbReference type="KEGG" id="dpx:DAPPUDRAFT_113922"/>
<dbReference type="InterPro" id="IPR057332">
    <property type="entry name" value="SBNO_a/b_dom"/>
</dbReference>
<dbReference type="InParanoid" id="E9HGI2"/>
<evidence type="ECO:0000313" key="2">
    <source>
        <dbReference type="EMBL" id="EFX69160.1"/>
    </source>
</evidence>
<dbReference type="Proteomes" id="UP000000305">
    <property type="component" value="Unassembled WGS sequence"/>
</dbReference>
<evidence type="ECO:0000259" key="1">
    <source>
        <dbReference type="Pfam" id="PF25373"/>
    </source>
</evidence>
<keyword evidence="3" id="KW-1185">Reference proteome</keyword>
<name>E9HGI2_DAPPU</name>
<sequence>MNSYIQQKSFELKRKSCFTFTIRHPTGTTKTFLQTFQLDCGMSWEAAEEKSSALVGAQEWFYKSKKGRDVVQLVVASAPHLGLWKAESQYKIYRTQTGLQDTQLSLAKIKEEFN</sequence>
<gene>
    <name evidence="2" type="ORF">DAPPUDRAFT_113922</name>
</gene>
<dbReference type="EMBL" id="GL732641">
    <property type="protein sequence ID" value="EFX69160.1"/>
    <property type="molecule type" value="Genomic_DNA"/>
</dbReference>
<proteinExistence type="predicted"/>
<evidence type="ECO:0000313" key="3">
    <source>
        <dbReference type="Proteomes" id="UP000000305"/>
    </source>
</evidence>
<reference evidence="2 3" key="1">
    <citation type="journal article" date="2011" name="Science">
        <title>The ecoresponsive genome of Daphnia pulex.</title>
        <authorList>
            <person name="Colbourne J.K."/>
            <person name="Pfrender M.E."/>
            <person name="Gilbert D."/>
            <person name="Thomas W.K."/>
            <person name="Tucker A."/>
            <person name="Oakley T.H."/>
            <person name="Tokishita S."/>
            <person name="Aerts A."/>
            <person name="Arnold G.J."/>
            <person name="Basu M.K."/>
            <person name="Bauer D.J."/>
            <person name="Caceres C.E."/>
            <person name="Carmel L."/>
            <person name="Casola C."/>
            <person name="Choi J.H."/>
            <person name="Detter J.C."/>
            <person name="Dong Q."/>
            <person name="Dusheyko S."/>
            <person name="Eads B.D."/>
            <person name="Frohlich T."/>
            <person name="Geiler-Samerotte K.A."/>
            <person name="Gerlach D."/>
            <person name="Hatcher P."/>
            <person name="Jogdeo S."/>
            <person name="Krijgsveld J."/>
            <person name="Kriventseva E.V."/>
            <person name="Kultz D."/>
            <person name="Laforsch C."/>
            <person name="Lindquist E."/>
            <person name="Lopez J."/>
            <person name="Manak J.R."/>
            <person name="Muller J."/>
            <person name="Pangilinan J."/>
            <person name="Patwardhan R.P."/>
            <person name="Pitluck S."/>
            <person name="Pritham E.J."/>
            <person name="Rechtsteiner A."/>
            <person name="Rho M."/>
            <person name="Rogozin I.B."/>
            <person name="Sakarya O."/>
            <person name="Salamov A."/>
            <person name="Schaack S."/>
            <person name="Shapiro H."/>
            <person name="Shiga Y."/>
            <person name="Skalitzky C."/>
            <person name="Smith Z."/>
            <person name="Souvorov A."/>
            <person name="Sung W."/>
            <person name="Tang Z."/>
            <person name="Tsuchiya D."/>
            <person name="Tu H."/>
            <person name="Vos H."/>
            <person name="Wang M."/>
            <person name="Wolf Y.I."/>
            <person name="Yamagata H."/>
            <person name="Yamada T."/>
            <person name="Ye Y."/>
            <person name="Shaw J.R."/>
            <person name="Andrews J."/>
            <person name="Crease T.J."/>
            <person name="Tang H."/>
            <person name="Lucas S.M."/>
            <person name="Robertson H.M."/>
            <person name="Bork P."/>
            <person name="Koonin E.V."/>
            <person name="Zdobnov E.M."/>
            <person name="Grigoriev I.V."/>
            <person name="Lynch M."/>
            <person name="Boore J.L."/>
        </authorList>
    </citation>
    <scope>NUCLEOTIDE SEQUENCE [LARGE SCALE GENOMIC DNA]</scope>
</reference>
<protein>
    <recommendedName>
        <fullName evidence="1">SBNO alpha/beta domain-containing protein</fullName>
    </recommendedName>
</protein>
<dbReference type="Pfam" id="PF25373">
    <property type="entry name" value="SBNO"/>
    <property type="match status" value="1"/>
</dbReference>
<dbReference type="AlphaFoldDB" id="E9HGI2"/>
<organism evidence="2 3">
    <name type="scientific">Daphnia pulex</name>
    <name type="common">Water flea</name>
    <dbReference type="NCBI Taxonomy" id="6669"/>
    <lineage>
        <taxon>Eukaryota</taxon>
        <taxon>Metazoa</taxon>
        <taxon>Ecdysozoa</taxon>
        <taxon>Arthropoda</taxon>
        <taxon>Crustacea</taxon>
        <taxon>Branchiopoda</taxon>
        <taxon>Diplostraca</taxon>
        <taxon>Cladocera</taxon>
        <taxon>Anomopoda</taxon>
        <taxon>Daphniidae</taxon>
        <taxon>Daphnia</taxon>
    </lineage>
</organism>
<dbReference type="HOGENOM" id="CLU_2123489_0_0_1"/>